<dbReference type="InterPro" id="IPR009003">
    <property type="entry name" value="Peptidase_S1_PA"/>
</dbReference>
<keyword evidence="7" id="KW-1199">Hemostasis impairing toxin</keyword>
<accession>A0A8J9YFT9</accession>
<dbReference type="InterPro" id="IPR018114">
    <property type="entry name" value="TRYPSIN_HIS"/>
</dbReference>
<organism evidence="12 13">
    <name type="scientific">Brenthis ino</name>
    <name type="common">lesser marbled fritillary</name>
    <dbReference type="NCBI Taxonomy" id="405034"/>
    <lineage>
        <taxon>Eukaryota</taxon>
        <taxon>Metazoa</taxon>
        <taxon>Ecdysozoa</taxon>
        <taxon>Arthropoda</taxon>
        <taxon>Hexapoda</taxon>
        <taxon>Insecta</taxon>
        <taxon>Pterygota</taxon>
        <taxon>Neoptera</taxon>
        <taxon>Endopterygota</taxon>
        <taxon>Lepidoptera</taxon>
        <taxon>Glossata</taxon>
        <taxon>Ditrysia</taxon>
        <taxon>Papilionoidea</taxon>
        <taxon>Nymphalidae</taxon>
        <taxon>Heliconiinae</taxon>
        <taxon>Argynnini</taxon>
        <taxon>Brenthis</taxon>
    </lineage>
</organism>
<dbReference type="PANTHER" id="PTHR24276">
    <property type="entry name" value="POLYSERASE-RELATED"/>
    <property type="match status" value="1"/>
</dbReference>
<dbReference type="GO" id="GO:0090729">
    <property type="term" value="F:toxin activity"/>
    <property type="evidence" value="ECO:0007669"/>
    <property type="project" value="UniProtKB-KW"/>
</dbReference>
<keyword evidence="9" id="KW-1205">Fibrinolytic toxin</keyword>
<evidence type="ECO:0000256" key="10">
    <source>
        <dbReference type="SAM" id="SignalP"/>
    </source>
</evidence>
<dbReference type="Gene3D" id="2.40.10.10">
    <property type="entry name" value="Trypsin-like serine proteases"/>
    <property type="match status" value="1"/>
</dbReference>
<protein>
    <recommendedName>
        <fullName evidence="11">Peptidase S1 domain-containing protein</fullName>
    </recommendedName>
</protein>
<dbReference type="GO" id="GO:0006508">
    <property type="term" value="P:proteolysis"/>
    <property type="evidence" value="ECO:0007669"/>
    <property type="project" value="UniProtKB-KW"/>
</dbReference>
<evidence type="ECO:0000256" key="5">
    <source>
        <dbReference type="ARBA" id="ARBA00022825"/>
    </source>
</evidence>
<dbReference type="Proteomes" id="UP000838878">
    <property type="component" value="Chromosome 5"/>
</dbReference>
<dbReference type="OrthoDB" id="6380398at2759"/>
<dbReference type="InterPro" id="IPR050430">
    <property type="entry name" value="Peptidase_S1"/>
</dbReference>
<keyword evidence="13" id="KW-1185">Reference proteome</keyword>
<keyword evidence="2" id="KW-0800">Toxin</keyword>
<evidence type="ECO:0000256" key="6">
    <source>
        <dbReference type="ARBA" id="ARBA00023157"/>
    </source>
</evidence>
<comment type="subcellular location">
    <subcellularLocation>
        <location evidence="1">Secreted</location>
        <location evidence="1">Extracellular space</location>
    </subcellularLocation>
</comment>
<evidence type="ECO:0000259" key="11">
    <source>
        <dbReference type="SMART" id="SM00020"/>
    </source>
</evidence>
<proteinExistence type="predicted"/>
<comment type="function">
    <text evidence="8">Fibrinolytic activity; shows preferential cleavage of Arg-Gly bonds in all three fibrinogen chains. Contact with the caterpillars causes severe bleeding, due the anticoagulant effect of the protein.</text>
</comment>
<feature type="non-terminal residue" evidence="12">
    <location>
        <position position="203"/>
    </location>
</feature>
<keyword evidence="10" id="KW-0732">Signal</keyword>
<evidence type="ECO:0000256" key="1">
    <source>
        <dbReference type="ARBA" id="ARBA00004239"/>
    </source>
</evidence>
<evidence type="ECO:0000256" key="7">
    <source>
        <dbReference type="ARBA" id="ARBA00023240"/>
    </source>
</evidence>
<dbReference type="GO" id="GO:0004252">
    <property type="term" value="F:serine-type endopeptidase activity"/>
    <property type="evidence" value="ECO:0007669"/>
    <property type="project" value="InterPro"/>
</dbReference>
<dbReference type="PROSITE" id="PS00134">
    <property type="entry name" value="TRYPSIN_HIS"/>
    <property type="match status" value="1"/>
</dbReference>
<dbReference type="InterPro" id="IPR001254">
    <property type="entry name" value="Trypsin_dom"/>
</dbReference>
<name>A0A8J9YFT9_9NEOP</name>
<evidence type="ECO:0000256" key="9">
    <source>
        <dbReference type="ARBA" id="ARBA00084094"/>
    </source>
</evidence>
<gene>
    <name evidence="12" type="ORF">BINO364_LOCUS11641</name>
</gene>
<dbReference type="Pfam" id="PF00089">
    <property type="entry name" value="Trypsin"/>
    <property type="match status" value="1"/>
</dbReference>
<evidence type="ECO:0000256" key="4">
    <source>
        <dbReference type="ARBA" id="ARBA00022801"/>
    </source>
</evidence>
<evidence type="ECO:0000256" key="8">
    <source>
        <dbReference type="ARBA" id="ARBA00055534"/>
    </source>
</evidence>
<dbReference type="InterPro" id="IPR043504">
    <property type="entry name" value="Peptidase_S1_PA_chymotrypsin"/>
</dbReference>
<dbReference type="SMART" id="SM00020">
    <property type="entry name" value="Tryp_SPc"/>
    <property type="match status" value="1"/>
</dbReference>
<keyword evidence="5" id="KW-0720">Serine protease</keyword>
<dbReference type="PANTHER" id="PTHR24276:SF91">
    <property type="entry name" value="AT26814P-RELATED"/>
    <property type="match status" value="1"/>
</dbReference>
<dbReference type="SUPFAM" id="SSF50494">
    <property type="entry name" value="Trypsin-like serine proteases"/>
    <property type="match status" value="1"/>
</dbReference>
<sequence>MLTSNILLAAILVRLVESNFLLESRIVNGENVPITNFAHSAFLMVSEPKGIFVCGASVVNQNILLTAAHCIDTCGKRCPDASVYAGNANKRSGFKMDVLGTVIHENYSFNKMINDIGLILLKNQLSLNKYVKRVALMKNPPVGKTALIAGWGLVDEIHLVHTDHLHYIKQHIWPYEQCRKMITNLPKGTLCAGDVENDKYASV</sequence>
<dbReference type="EMBL" id="OV170225">
    <property type="protein sequence ID" value="CAH0726146.1"/>
    <property type="molecule type" value="Genomic_DNA"/>
</dbReference>
<evidence type="ECO:0000256" key="3">
    <source>
        <dbReference type="ARBA" id="ARBA00022670"/>
    </source>
</evidence>
<reference evidence="12" key="1">
    <citation type="submission" date="2021-12" db="EMBL/GenBank/DDBJ databases">
        <authorList>
            <person name="Martin H S."/>
        </authorList>
    </citation>
    <scope>NUCLEOTIDE SEQUENCE</scope>
</reference>
<keyword evidence="6" id="KW-1015">Disulfide bond</keyword>
<evidence type="ECO:0000313" key="13">
    <source>
        <dbReference type="Proteomes" id="UP000838878"/>
    </source>
</evidence>
<feature type="domain" description="Peptidase S1" evidence="11">
    <location>
        <begin position="25"/>
        <end position="201"/>
    </location>
</feature>
<evidence type="ECO:0000313" key="12">
    <source>
        <dbReference type="EMBL" id="CAH0726146.1"/>
    </source>
</evidence>
<evidence type="ECO:0000256" key="2">
    <source>
        <dbReference type="ARBA" id="ARBA00022656"/>
    </source>
</evidence>
<dbReference type="FunFam" id="2.40.10.10:FF:000068">
    <property type="entry name" value="transmembrane protease serine 2"/>
    <property type="match status" value="1"/>
</dbReference>
<dbReference type="AlphaFoldDB" id="A0A8J9YFT9"/>
<keyword evidence="3" id="KW-0645">Protease</keyword>
<keyword evidence="4" id="KW-0378">Hydrolase</keyword>
<dbReference type="GO" id="GO:0005576">
    <property type="term" value="C:extracellular region"/>
    <property type="evidence" value="ECO:0007669"/>
    <property type="project" value="UniProtKB-SubCell"/>
</dbReference>
<feature type="chain" id="PRO_5035462135" description="Peptidase S1 domain-containing protein" evidence="10">
    <location>
        <begin position="19"/>
        <end position="203"/>
    </location>
</feature>
<feature type="signal peptide" evidence="10">
    <location>
        <begin position="1"/>
        <end position="18"/>
    </location>
</feature>